<dbReference type="AlphaFoldDB" id="W7CRU1"/>
<reference evidence="2 3" key="1">
    <citation type="submission" date="2012-12" db="EMBL/GenBank/DDBJ databases">
        <title>Novel taxa of Listeriaceae from agricultural environments in the United States.</title>
        <authorList>
            <person name="den Bakker H.C."/>
            <person name="Allred A."/>
            <person name="Warchocki S."/>
            <person name="Wright E.M."/>
            <person name="Burrell A."/>
            <person name="Nightingale K.K."/>
            <person name="Kephart D."/>
            <person name="Wiedmann M."/>
        </authorList>
    </citation>
    <scope>NUCLEOTIDE SEQUENCE [LARGE SCALE GENOMIC DNA]</scope>
    <source>
        <strain evidence="2 3">FSL F6-1037</strain>
    </source>
</reference>
<keyword evidence="1" id="KW-0812">Transmembrane</keyword>
<dbReference type="Proteomes" id="UP000019243">
    <property type="component" value="Unassembled WGS sequence"/>
</dbReference>
<gene>
    <name evidence="2" type="ORF">BCAMP_07330</name>
</gene>
<comment type="caution">
    <text evidence="2">The sequence shown here is derived from an EMBL/GenBank/DDBJ whole genome shotgun (WGS) entry which is preliminary data.</text>
</comment>
<dbReference type="RefSeq" id="WP_051456937.1">
    <property type="nucleotide sequence ID" value="NZ_AODH01000028.1"/>
</dbReference>
<name>W7CRU1_9LIST</name>
<keyword evidence="1" id="KW-0472">Membrane</keyword>
<feature type="transmembrane region" description="Helical" evidence="1">
    <location>
        <begin position="26"/>
        <end position="45"/>
    </location>
</feature>
<protein>
    <submittedName>
        <fullName evidence="2">Uncharacterized protein</fullName>
    </submittedName>
</protein>
<evidence type="ECO:0000313" key="3">
    <source>
        <dbReference type="Proteomes" id="UP000019243"/>
    </source>
</evidence>
<accession>W7CRU1</accession>
<feature type="transmembrane region" description="Helical" evidence="1">
    <location>
        <begin position="51"/>
        <end position="69"/>
    </location>
</feature>
<proteinExistence type="predicted"/>
<dbReference type="STRING" id="1265861.BCAMP_07330"/>
<keyword evidence="1" id="KW-1133">Transmembrane helix</keyword>
<evidence type="ECO:0000256" key="1">
    <source>
        <dbReference type="SAM" id="Phobius"/>
    </source>
</evidence>
<sequence>MNEFIRLVILAAMFAAQYLLSMNRHLFMSFIIPAIFFVMVTIGLYMGELNWIMYIVFLIVAAILFTEEARSGRKKIQR</sequence>
<keyword evidence="3" id="KW-1185">Reference proteome</keyword>
<organism evidence="2 3">
    <name type="scientific">Brochothrix campestris FSL F6-1037</name>
    <dbReference type="NCBI Taxonomy" id="1265861"/>
    <lineage>
        <taxon>Bacteria</taxon>
        <taxon>Bacillati</taxon>
        <taxon>Bacillota</taxon>
        <taxon>Bacilli</taxon>
        <taxon>Bacillales</taxon>
        <taxon>Listeriaceae</taxon>
        <taxon>Brochothrix</taxon>
    </lineage>
</organism>
<evidence type="ECO:0000313" key="2">
    <source>
        <dbReference type="EMBL" id="EUJ39335.1"/>
    </source>
</evidence>
<dbReference type="EMBL" id="AODH01000028">
    <property type="protein sequence ID" value="EUJ39335.1"/>
    <property type="molecule type" value="Genomic_DNA"/>
</dbReference>